<dbReference type="AlphaFoldDB" id="A0A0F9P4J5"/>
<sequence>MSLPIIYQEGTQATFEKRFFAGHYAFRDFYTVATGLDPTVALASYVFGTAARLISHDNWPMQGDGRRANELFAMNTYARLVRVQCTEDVFILITSLNPRWIELYLKYLFLRMTSANAVTLLATQGIARTITDVPHLIGAGTIMAFYPLYGVGITFYGVPGIIRIWSSGNTEGKE</sequence>
<reference evidence="1" key="1">
    <citation type="journal article" date="2015" name="Nature">
        <title>Complex archaea that bridge the gap between prokaryotes and eukaryotes.</title>
        <authorList>
            <person name="Spang A."/>
            <person name="Saw J.H."/>
            <person name="Jorgensen S.L."/>
            <person name="Zaremba-Niedzwiedzka K."/>
            <person name="Martijn J."/>
            <person name="Lind A.E."/>
            <person name="van Eijk R."/>
            <person name="Schleper C."/>
            <person name="Guy L."/>
            <person name="Ettema T.J."/>
        </authorList>
    </citation>
    <scope>NUCLEOTIDE SEQUENCE</scope>
</reference>
<name>A0A0F9P4J5_9ZZZZ</name>
<proteinExistence type="predicted"/>
<comment type="caution">
    <text evidence="1">The sequence shown here is derived from an EMBL/GenBank/DDBJ whole genome shotgun (WGS) entry which is preliminary data.</text>
</comment>
<protein>
    <submittedName>
        <fullName evidence="1">Uncharacterized protein</fullName>
    </submittedName>
</protein>
<gene>
    <name evidence="1" type="ORF">LCGC14_1259390</name>
</gene>
<evidence type="ECO:0000313" key="1">
    <source>
        <dbReference type="EMBL" id="KKM88372.1"/>
    </source>
</evidence>
<dbReference type="EMBL" id="LAZR01006965">
    <property type="protein sequence ID" value="KKM88372.1"/>
    <property type="molecule type" value="Genomic_DNA"/>
</dbReference>
<accession>A0A0F9P4J5</accession>
<organism evidence="1">
    <name type="scientific">marine sediment metagenome</name>
    <dbReference type="NCBI Taxonomy" id="412755"/>
    <lineage>
        <taxon>unclassified sequences</taxon>
        <taxon>metagenomes</taxon>
        <taxon>ecological metagenomes</taxon>
    </lineage>
</organism>